<keyword evidence="2" id="KW-0732">Signal</keyword>
<dbReference type="KEGG" id="tim:GMBLW1_36390"/>
<accession>A0A6C2YVT5</accession>
<reference evidence="3" key="1">
    <citation type="submission" date="2019-04" db="EMBL/GenBank/DDBJ databases">
        <authorList>
            <consortium name="Science for Life Laboratories"/>
        </authorList>
    </citation>
    <scope>NUCLEOTIDE SEQUENCE</scope>
    <source>
        <strain evidence="3">MBLW1</strain>
    </source>
</reference>
<organism evidence="3">
    <name type="scientific">Tuwongella immobilis</name>
    <dbReference type="NCBI Taxonomy" id="692036"/>
    <lineage>
        <taxon>Bacteria</taxon>
        <taxon>Pseudomonadati</taxon>
        <taxon>Planctomycetota</taxon>
        <taxon>Planctomycetia</taxon>
        <taxon>Gemmatales</taxon>
        <taxon>Gemmataceae</taxon>
        <taxon>Tuwongella</taxon>
    </lineage>
</organism>
<dbReference type="EMBL" id="LR586016">
    <property type="protein sequence ID" value="VIP05554.1"/>
    <property type="molecule type" value="Genomic_DNA"/>
</dbReference>
<dbReference type="RefSeq" id="WP_162660629.1">
    <property type="nucleotide sequence ID" value="NZ_LR593887.1"/>
</dbReference>
<protein>
    <recommendedName>
        <fullName evidence="5">DUF306 domain-containing protein</fullName>
    </recommendedName>
</protein>
<dbReference type="Proteomes" id="UP000464378">
    <property type="component" value="Chromosome"/>
</dbReference>
<evidence type="ECO:0000256" key="2">
    <source>
        <dbReference type="SAM" id="SignalP"/>
    </source>
</evidence>
<gene>
    <name evidence="3" type="ORF">GMBLW1_36390</name>
</gene>
<evidence type="ECO:0000256" key="1">
    <source>
        <dbReference type="SAM" id="MobiDB-lite"/>
    </source>
</evidence>
<proteinExistence type="predicted"/>
<feature type="signal peptide" evidence="2">
    <location>
        <begin position="1"/>
        <end position="20"/>
    </location>
</feature>
<evidence type="ECO:0000313" key="4">
    <source>
        <dbReference type="Proteomes" id="UP000464378"/>
    </source>
</evidence>
<sequence>MRKFSVALACLLMGAFGALVLTPKSISAQSAASGGPENAVEVPKAAPEDAPADGADDDFSITLPLQEMILGNWALVKKDLKRVQADGGLMGMVMGAEGDCRIAFKNPRSKRIEFRSGNFEIIGCVIRLSLNPVDGDESDSTQLTSLLITNVTEEGNLTLSGEFLGETQPLTLIRR</sequence>
<dbReference type="EMBL" id="LR593887">
    <property type="protein sequence ID" value="VTS08464.1"/>
    <property type="molecule type" value="Genomic_DNA"/>
</dbReference>
<name>A0A6C2YVT5_9BACT</name>
<dbReference type="AlphaFoldDB" id="A0A6C2YVT5"/>
<feature type="region of interest" description="Disordered" evidence="1">
    <location>
        <begin position="32"/>
        <end position="57"/>
    </location>
</feature>
<dbReference type="InParanoid" id="A0A6C2YVT5"/>
<evidence type="ECO:0000313" key="3">
    <source>
        <dbReference type="EMBL" id="VIP05554.1"/>
    </source>
</evidence>
<evidence type="ECO:0008006" key="5">
    <source>
        <dbReference type="Google" id="ProtNLM"/>
    </source>
</evidence>
<feature type="chain" id="PRO_5036172893" description="DUF306 domain-containing protein" evidence="2">
    <location>
        <begin position="21"/>
        <end position="175"/>
    </location>
</feature>
<keyword evidence="4" id="KW-1185">Reference proteome</keyword>